<keyword evidence="2" id="KW-0285">Flavoprotein</keyword>
<name>A0ABY2M3V2_9LEPT</name>
<dbReference type="SUPFAM" id="SSF48173">
    <property type="entry name" value="Cryptochrome/photolyase FAD-binding domain"/>
    <property type="match status" value="1"/>
</dbReference>
<dbReference type="EMBL" id="RQFU01000018">
    <property type="protein sequence ID" value="TGL19905.1"/>
    <property type="molecule type" value="Genomic_DNA"/>
</dbReference>
<dbReference type="Proteomes" id="UP000298200">
    <property type="component" value="Unassembled WGS sequence"/>
</dbReference>
<dbReference type="Gene3D" id="1.25.40.80">
    <property type="match status" value="1"/>
</dbReference>
<evidence type="ECO:0000256" key="2">
    <source>
        <dbReference type="ARBA" id="ARBA00022630"/>
    </source>
</evidence>
<dbReference type="InterPro" id="IPR005101">
    <property type="entry name" value="Cryptochr/Photolyase_FAD-bd"/>
</dbReference>
<accession>A0ABY2M3V2</accession>
<comment type="caution">
    <text evidence="5">The sequence shown here is derived from an EMBL/GenBank/DDBJ whole genome shotgun (WGS) entry which is preliminary data.</text>
</comment>
<feature type="domain" description="Cryptochrome/DNA photolyase FAD-binding" evidence="4">
    <location>
        <begin position="54"/>
        <end position="197"/>
    </location>
</feature>
<evidence type="ECO:0000256" key="3">
    <source>
        <dbReference type="ARBA" id="ARBA00022827"/>
    </source>
</evidence>
<dbReference type="PANTHER" id="PTHR11455">
    <property type="entry name" value="CRYPTOCHROME"/>
    <property type="match status" value="1"/>
</dbReference>
<evidence type="ECO:0000259" key="4">
    <source>
        <dbReference type="Pfam" id="PF03441"/>
    </source>
</evidence>
<dbReference type="Pfam" id="PF03441">
    <property type="entry name" value="FAD_binding_7"/>
    <property type="match status" value="1"/>
</dbReference>
<protein>
    <submittedName>
        <fullName evidence="5">Deoxyribodipyrimidine photolyase</fullName>
    </submittedName>
</protein>
<keyword evidence="6" id="KW-1185">Reference proteome</keyword>
<keyword evidence="3" id="KW-0274">FAD</keyword>
<sequence>MHSVNPILYGSSRNYIDGAVSLLSPYIARGFISTKQVFDFVSNLGFKPYQITKFVQELTWRDYFQEVWRNKGDLLFQDLKHPQPNVQHRKIPKAILKSSLRTGIPGIDRELLDFYENGYLHNHVRMYIASIVCNFGGAYWKQPSQWMYYHLLDADLASNTCSWQWVSGSFSSKKYIANQENINRYLKTDDHNTFLDHSYEDLMNTKEIPKELLELSDFDLSLAFQSTKQWFYEKKKQFEDKKIETIFTDTYEGLGLDPNLPICIYDFYQLDPHWKKDLNCNRIFLMRPHFFQEFPSSPKTLEFIYELSKNIPSIKFLWGEWDTIFKYVKDQNPKIFFKEHPTNKEYVGFQEERDWIFPEVKGYFPSFFVYWKKCEKFWIRKGVPNQPTLFDHLL</sequence>
<evidence type="ECO:0000313" key="6">
    <source>
        <dbReference type="Proteomes" id="UP000298200"/>
    </source>
</evidence>
<dbReference type="PANTHER" id="PTHR11455:SF18">
    <property type="entry name" value="SI:CH1073-390K14.1"/>
    <property type="match status" value="1"/>
</dbReference>
<dbReference type="InterPro" id="IPR002081">
    <property type="entry name" value="Cryptochrome/DNA_photolyase_1"/>
</dbReference>
<reference evidence="6" key="1">
    <citation type="journal article" date="2019" name="PLoS Negl. Trop. Dis.">
        <title>Revisiting the worldwide diversity of Leptospira species in the environment.</title>
        <authorList>
            <person name="Vincent A.T."/>
            <person name="Schiettekatte O."/>
            <person name="Bourhy P."/>
            <person name="Veyrier F.J."/>
            <person name="Picardeau M."/>
        </authorList>
    </citation>
    <scope>NUCLEOTIDE SEQUENCE [LARGE SCALE GENOMIC DNA]</scope>
    <source>
        <strain evidence="6">201800272</strain>
    </source>
</reference>
<evidence type="ECO:0000256" key="1">
    <source>
        <dbReference type="ARBA" id="ARBA00001974"/>
    </source>
</evidence>
<evidence type="ECO:0000313" key="5">
    <source>
        <dbReference type="EMBL" id="TGL19905.1"/>
    </source>
</evidence>
<dbReference type="Gene3D" id="1.10.579.10">
    <property type="entry name" value="DNA Cyclobutane Dipyrimidine Photolyase, subunit A, domain 3"/>
    <property type="match status" value="1"/>
</dbReference>
<organism evidence="5 6">
    <name type="scientific">Leptospira yanagawae</name>
    <dbReference type="NCBI Taxonomy" id="293069"/>
    <lineage>
        <taxon>Bacteria</taxon>
        <taxon>Pseudomonadati</taxon>
        <taxon>Spirochaetota</taxon>
        <taxon>Spirochaetia</taxon>
        <taxon>Leptospirales</taxon>
        <taxon>Leptospiraceae</taxon>
        <taxon>Leptospira</taxon>
    </lineage>
</organism>
<proteinExistence type="predicted"/>
<dbReference type="InterPro" id="IPR036134">
    <property type="entry name" value="Crypto/Photolyase_FAD-like_sf"/>
</dbReference>
<comment type="cofactor">
    <cofactor evidence="1">
        <name>FAD</name>
        <dbReference type="ChEBI" id="CHEBI:57692"/>
    </cofactor>
</comment>
<gene>
    <name evidence="5" type="ORF">EHQ46_10950</name>
</gene>